<dbReference type="OrthoDB" id="3527137at2759"/>
<dbReference type="Pfam" id="PF24968">
    <property type="entry name" value="DUF7770"/>
    <property type="match status" value="1"/>
</dbReference>
<dbReference type="EMBL" id="KB469301">
    <property type="protein sequence ID" value="EPQ55760.1"/>
    <property type="molecule type" value="Genomic_DNA"/>
</dbReference>
<dbReference type="HOGENOM" id="CLU_1434574_0_0_1"/>
<gene>
    <name evidence="2" type="ORF">GLOTRDRAFT_128977</name>
</gene>
<name>S7RMS0_GLOTA</name>
<dbReference type="eggNOG" id="ENOG502RQ51">
    <property type="taxonomic scope" value="Eukaryota"/>
</dbReference>
<organism evidence="2 3">
    <name type="scientific">Gloeophyllum trabeum (strain ATCC 11539 / FP-39264 / Madison 617)</name>
    <name type="common">Brown rot fungus</name>
    <dbReference type="NCBI Taxonomy" id="670483"/>
    <lineage>
        <taxon>Eukaryota</taxon>
        <taxon>Fungi</taxon>
        <taxon>Dikarya</taxon>
        <taxon>Basidiomycota</taxon>
        <taxon>Agaricomycotina</taxon>
        <taxon>Agaricomycetes</taxon>
        <taxon>Gloeophyllales</taxon>
        <taxon>Gloeophyllaceae</taxon>
        <taxon>Gloeophyllum</taxon>
    </lineage>
</organism>
<dbReference type="Proteomes" id="UP000030669">
    <property type="component" value="Unassembled WGS sequence"/>
</dbReference>
<protein>
    <recommendedName>
        <fullName evidence="1">DUF7770 domain-containing protein</fullName>
    </recommendedName>
</protein>
<dbReference type="InterPro" id="IPR056672">
    <property type="entry name" value="DUF7770"/>
</dbReference>
<dbReference type="KEGG" id="gtr:GLOTRDRAFT_128977"/>
<evidence type="ECO:0000313" key="3">
    <source>
        <dbReference type="Proteomes" id="UP000030669"/>
    </source>
</evidence>
<evidence type="ECO:0000313" key="2">
    <source>
        <dbReference type="EMBL" id="EPQ55760.1"/>
    </source>
</evidence>
<dbReference type="AlphaFoldDB" id="S7RMS0"/>
<evidence type="ECO:0000259" key="1">
    <source>
        <dbReference type="Pfam" id="PF24968"/>
    </source>
</evidence>
<accession>S7RMS0</accession>
<sequence>MESYPEPVLDDRTSDIRDKPLSSVTIWCTSGNLHHWISSYKLVDQIVVAPKQTIAGISMNMHQPLEHEFHTGEETNLFGSLHIHLRTAEKGLVSRRSGVLEEIKFLCTITVRDIVDLVLAERRQYYMFSPLGSGCLYWQLQLLRAYVSKGWIKGTDVDKAIGSIEKYAKENEAKVPFPPVEGQFYDPPM</sequence>
<proteinExistence type="predicted"/>
<dbReference type="OMA" id="PMAHENT"/>
<feature type="domain" description="DUF7770" evidence="1">
    <location>
        <begin position="103"/>
        <end position="185"/>
    </location>
</feature>
<keyword evidence="3" id="KW-1185">Reference proteome</keyword>
<reference evidence="2 3" key="1">
    <citation type="journal article" date="2012" name="Science">
        <title>The Paleozoic origin of enzymatic lignin decomposition reconstructed from 31 fungal genomes.</title>
        <authorList>
            <person name="Floudas D."/>
            <person name="Binder M."/>
            <person name="Riley R."/>
            <person name="Barry K."/>
            <person name="Blanchette R.A."/>
            <person name="Henrissat B."/>
            <person name="Martinez A.T."/>
            <person name="Otillar R."/>
            <person name="Spatafora J.W."/>
            <person name="Yadav J.S."/>
            <person name="Aerts A."/>
            <person name="Benoit I."/>
            <person name="Boyd A."/>
            <person name="Carlson A."/>
            <person name="Copeland A."/>
            <person name="Coutinho P.M."/>
            <person name="de Vries R.P."/>
            <person name="Ferreira P."/>
            <person name="Findley K."/>
            <person name="Foster B."/>
            <person name="Gaskell J."/>
            <person name="Glotzer D."/>
            <person name="Gorecki P."/>
            <person name="Heitman J."/>
            <person name="Hesse C."/>
            <person name="Hori C."/>
            <person name="Igarashi K."/>
            <person name="Jurgens J.A."/>
            <person name="Kallen N."/>
            <person name="Kersten P."/>
            <person name="Kohler A."/>
            <person name="Kuees U."/>
            <person name="Kumar T.K.A."/>
            <person name="Kuo A."/>
            <person name="LaButti K."/>
            <person name="Larrondo L.F."/>
            <person name="Lindquist E."/>
            <person name="Ling A."/>
            <person name="Lombard V."/>
            <person name="Lucas S."/>
            <person name="Lundell T."/>
            <person name="Martin R."/>
            <person name="McLaughlin D.J."/>
            <person name="Morgenstern I."/>
            <person name="Morin E."/>
            <person name="Murat C."/>
            <person name="Nagy L.G."/>
            <person name="Nolan M."/>
            <person name="Ohm R.A."/>
            <person name="Patyshakuliyeva A."/>
            <person name="Rokas A."/>
            <person name="Ruiz-Duenas F.J."/>
            <person name="Sabat G."/>
            <person name="Salamov A."/>
            <person name="Samejima M."/>
            <person name="Schmutz J."/>
            <person name="Slot J.C."/>
            <person name="St John F."/>
            <person name="Stenlid J."/>
            <person name="Sun H."/>
            <person name="Sun S."/>
            <person name="Syed K."/>
            <person name="Tsang A."/>
            <person name="Wiebenga A."/>
            <person name="Young D."/>
            <person name="Pisabarro A."/>
            <person name="Eastwood D.C."/>
            <person name="Martin F."/>
            <person name="Cullen D."/>
            <person name="Grigoriev I.V."/>
            <person name="Hibbett D.S."/>
        </authorList>
    </citation>
    <scope>NUCLEOTIDE SEQUENCE [LARGE SCALE GENOMIC DNA]</scope>
    <source>
        <strain evidence="2 3">ATCC 11539</strain>
    </source>
</reference>
<dbReference type="GeneID" id="19301830"/>
<dbReference type="RefSeq" id="XP_007865802.1">
    <property type="nucleotide sequence ID" value="XM_007867611.1"/>
</dbReference>